<protein>
    <submittedName>
        <fullName evidence="1">Formylmethanofuran dehydrogenase subunit B</fullName>
    </submittedName>
</protein>
<sequence length="433" mass="44011">MTDASPATAAATVPCPFCALGCDDLSPHLNGTRLRLSAPDDCPILDAAAAAADAALASPAVPRVGGAPASLEAACAAAAGLLGGARAPLVSGLAADLAGIRAALHLARALGATVDHAHGDALQRNLAVFQGDGWMTASLGEVRNRCDLLVVLGAGLFRRLPRLAGRVLRPAERLDGGAGPALVILDTVAPETLPEAVRALEPELLPVPVARAGEALGWLRALLAGRPVMADGAGGAGRTALAALLARLRAARYPVIAWSAAEFDFPHADLALAQAAGLVRSLNGTGRAALLPLGAGDADASAHQACAWHSGFSLRTAFAGGRAAYDPHLHRGDRLLAAGEADALLWLSCLRPDPAPPESPVPTVAVGHPGLRLAAEPEVFIPVGVPGIDHAGLIHRGDGLATLGLRRLRDNPWPTAAAVLGRILELIPAREEN</sequence>
<dbReference type="SUPFAM" id="SSF53706">
    <property type="entry name" value="Formate dehydrogenase/DMSO reductase, domains 1-3"/>
    <property type="match status" value="1"/>
</dbReference>
<name>A0A369CBU8_9GAMM</name>
<evidence type="ECO:0000313" key="2">
    <source>
        <dbReference type="Proteomes" id="UP000252707"/>
    </source>
</evidence>
<dbReference type="AlphaFoldDB" id="A0A369CBU8"/>
<reference evidence="1 2" key="1">
    <citation type="submission" date="2018-07" db="EMBL/GenBank/DDBJ databases">
        <title>Genomic Encyclopedia of Type Strains, Phase IV (KMG-IV): sequencing the most valuable type-strain genomes for metagenomic binning, comparative biology and taxonomic classification.</title>
        <authorList>
            <person name="Goeker M."/>
        </authorList>
    </citation>
    <scope>NUCLEOTIDE SEQUENCE [LARGE SCALE GENOMIC DNA]</scope>
    <source>
        <strain evidence="1 2">DSM 26407</strain>
    </source>
</reference>
<dbReference type="Proteomes" id="UP000252707">
    <property type="component" value="Unassembled WGS sequence"/>
</dbReference>
<dbReference type="RefSeq" id="WP_114279812.1">
    <property type="nucleotide sequence ID" value="NZ_QPJY01000005.1"/>
</dbReference>
<keyword evidence="2" id="KW-1185">Reference proteome</keyword>
<accession>A0A369CBU8</accession>
<dbReference type="OrthoDB" id="240576at2"/>
<gene>
    <name evidence="1" type="ORF">DFQ59_10528</name>
</gene>
<proteinExistence type="predicted"/>
<evidence type="ECO:0000313" key="1">
    <source>
        <dbReference type="EMBL" id="RCX30196.1"/>
    </source>
</evidence>
<organism evidence="1 2">
    <name type="scientific">Thioalbus denitrificans</name>
    <dbReference type="NCBI Taxonomy" id="547122"/>
    <lineage>
        <taxon>Bacteria</taxon>
        <taxon>Pseudomonadati</taxon>
        <taxon>Pseudomonadota</taxon>
        <taxon>Gammaproteobacteria</taxon>
        <taxon>Chromatiales</taxon>
        <taxon>Ectothiorhodospiraceae</taxon>
        <taxon>Thioalbus</taxon>
    </lineage>
</organism>
<comment type="caution">
    <text evidence="1">The sequence shown here is derived from an EMBL/GenBank/DDBJ whole genome shotgun (WGS) entry which is preliminary data.</text>
</comment>
<dbReference type="EMBL" id="QPJY01000005">
    <property type="protein sequence ID" value="RCX30196.1"/>
    <property type="molecule type" value="Genomic_DNA"/>
</dbReference>